<dbReference type="AlphaFoldDB" id="A0AAD6NGL9"/>
<proteinExistence type="predicted"/>
<organism evidence="3 4">
    <name type="scientific">Drechslerella dactyloides</name>
    <name type="common">Nematode-trapping fungus</name>
    <name type="synonym">Arthrobotrys dactyloides</name>
    <dbReference type="NCBI Taxonomy" id="74499"/>
    <lineage>
        <taxon>Eukaryota</taxon>
        <taxon>Fungi</taxon>
        <taxon>Dikarya</taxon>
        <taxon>Ascomycota</taxon>
        <taxon>Pezizomycotina</taxon>
        <taxon>Orbiliomycetes</taxon>
        <taxon>Orbiliales</taxon>
        <taxon>Orbiliaceae</taxon>
        <taxon>Drechslerella</taxon>
    </lineage>
</organism>
<evidence type="ECO:0000313" key="3">
    <source>
        <dbReference type="EMBL" id="KAJ6257514.1"/>
    </source>
</evidence>
<evidence type="ECO:0000256" key="2">
    <source>
        <dbReference type="SAM" id="SignalP"/>
    </source>
</evidence>
<feature type="chain" id="PRO_5042195941" evidence="2">
    <location>
        <begin position="19"/>
        <end position="634"/>
    </location>
</feature>
<feature type="signal peptide" evidence="2">
    <location>
        <begin position="1"/>
        <end position="18"/>
    </location>
</feature>
<feature type="compositionally biased region" description="Basic residues" evidence="1">
    <location>
        <begin position="625"/>
        <end position="634"/>
    </location>
</feature>
<dbReference type="EMBL" id="JAQGDS010000010">
    <property type="protein sequence ID" value="KAJ6257514.1"/>
    <property type="molecule type" value="Genomic_DNA"/>
</dbReference>
<sequence length="634" mass="69567">MKNLRSFLLALAVARAHAQPLTFPNYLYRLNYNEPIIQMYDEEGDPTLDGDGNPMFQDFLIAEAKLYGGGSCIAPEPGANAIQIQQLPPGVIFAAETYGWLMYPGSSACNAEKGPEAEKQEIAISLNQGKYGWRQSVYDAFPWPVSFRLFQEELINLGPPGSGTSLPFSAVGADTSIASRPRPTVIEDFSFALPQWEIDPNSDIAREYARRDWRLYVPEGRIDRLQTPARGGGQDSRAYRDLYYPVYTPDTVNAPPAQLFRPINVISRFADDLRLGELDLETLDPQDVDNFAGAFMGPPITNTAPLRYNWPDQDLITGLSRLSGFEVPADNTDPQNPSVGYYSPQGHTLAEALAIAPILQEAVSIWLETQDYSVMTDLGVETPAQKAAERWLYQQEDIWKSPAESAEDQLNVATEINEADLNQLDFQELPIRRERPQEALINAESFEAEGQPLSELGISQTRPQLNADQPLSQAGVSVGGVQGQLEGEQAGFIEDINNDLDRPATEITEQVNLVQSQALPGTGLDNTVIEQLNVQSMADPELSRDLGQPANPMFQSANPNAGVGTNLGLDRLGINPETGLPRVLGPADLPSIQAFNNFWVARRGRQVNDLSTSRANSRSGDPTGRGRRRSPGPG</sequence>
<name>A0AAD6NGL9_DREDA</name>
<feature type="region of interest" description="Disordered" evidence="1">
    <location>
        <begin position="606"/>
        <end position="634"/>
    </location>
</feature>
<keyword evidence="2" id="KW-0732">Signal</keyword>
<accession>A0AAD6NGL9</accession>
<protein>
    <submittedName>
        <fullName evidence="3">Uncharacterized protein</fullName>
    </submittedName>
</protein>
<dbReference type="Proteomes" id="UP001221413">
    <property type="component" value="Unassembled WGS sequence"/>
</dbReference>
<evidence type="ECO:0000256" key="1">
    <source>
        <dbReference type="SAM" id="MobiDB-lite"/>
    </source>
</evidence>
<reference evidence="3" key="1">
    <citation type="submission" date="2023-01" db="EMBL/GenBank/DDBJ databases">
        <title>The chitinases involved in constricting ring structure development in the nematode-trapping fungus Drechslerella dactyloides.</title>
        <authorList>
            <person name="Wang R."/>
            <person name="Zhang L."/>
            <person name="Tang P."/>
            <person name="Li S."/>
            <person name="Liang L."/>
        </authorList>
    </citation>
    <scope>NUCLEOTIDE SEQUENCE</scope>
    <source>
        <strain evidence="3">YMF1.00031</strain>
    </source>
</reference>
<keyword evidence="4" id="KW-1185">Reference proteome</keyword>
<comment type="caution">
    <text evidence="3">The sequence shown here is derived from an EMBL/GenBank/DDBJ whole genome shotgun (WGS) entry which is preliminary data.</text>
</comment>
<gene>
    <name evidence="3" type="ORF">Dda_7299</name>
</gene>
<evidence type="ECO:0000313" key="4">
    <source>
        <dbReference type="Proteomes" id="UP001221413"/>
    </source>
</evidence>